<evidence type="ECO:0000259" key="14">
    <source>
        <dbReference type="Pfam" id="PF02771"/>
    </source>
</evidence>
<evidence type="ECO:0000256" key="10">
    <source>
        <dbReference type="ARBA" id="ARBA00069043"/>
    </source>
</evidence>
<evidence type="ECO:0000256" key="9">
    <source>
        <dbReference type="ARBA" id="ARBA00066694"/>
    </source>
</evidence>
<evidence type="ECO:0000256" key="2">
    <source>
        <dbReference type="ARBA" id="ARBA00009347"/>
    </source>
</evidence>
<dbReference type="Pfam" id="PF02770">
    <property type="entry name" value="Acyl-CoA_dh_M"/>
    <property type="match status" value="1"/>
</dbReference>
<keyword evidence="4 11" id="KW-0285">Flavoprotein</keyword>
<proteinExistence type="inferred from homology"/>
<dbReference type="InterPro" id="IPR009075">
    <property type="entry name" value="AcylCo_DH/oxidase_C"/>
</dbReference>
<dbReference type="Gene3D" id="1.20.140.10">
    <property type="entry name" value="Butyryl-CoA Dehydrogenase, subunit A, domain 3"/>
    <property type="match status" value="1"/>
</dbReference>
<evidence type="ECO:0000256" key="3">
    <source>
        <dbReference type="ARBA" id="ARBA00011881"/>
    </source>
</evidence>
<dbReference type="InterPro" id="IPR009100">
    <property type="entry name" value="AcylCoA_DH/oxidase_NM_dom_sf"/>
</dbReference>
<dbReference type="InterPro" id="IPR006091">
    <property type="entry name" value="Acyl-CoA_Oxase/DH_mid-dom"/>
</dbReference>
<evidence type="ECO:0000256" key="8">
    <source>
        <dbReference type="ARBA" id="ARBA00058683"/>
    </source>
</evidence>
<comment type="function">
    <text evidence="8">Involved in the assimilation of dimethylsulphoniopropionate (DMSP), an important compound in the fixation of carbon in marine phytoplankton, by mediating the conversion of 3-(methylthio)propanoyl-CoA (MMPA-CoA) to 3-(methylthio)acryloyl-CoA (MTA-CoA).</text>
</comment>
<dbReference type="GO" id="GO:0050660">
    <property type="term" value="F:flavin adenine dinucleotide binding"/>
    <property type="evidence" value="ECO:0007669"/>
    <property type="project" value="InterPro"/>
</dbReference>
<comment type="subunit">
    <text evidence="3">Homotetramer.</text>
</comment>
<evidence type="ECO:0000256" key="1">
    <source>
        <dbReference type="ARBA" id="ARBA00001974"/>
    </source>
</evidence>
<evidence type="ECO:0000256" key="7">
    <source>
        <dbReference type="ARBA" id="ARBA00051388"/>
    </source>
</evidence>
<dbReference type="PANTHER" id="PTHR42803">
    <property type="entry name" value="ACYL-COA DEHYDROGENASE"/>
    <property type="match status" value="1"/>
</dbReference>
<reference evidence="16" key="1">
    <citation type="submission" date="2019-01" db="EMBL/GenBank/DDBJ databases">
        <authorList>
            <consortium name="Genoscope - CEA"/>
            <person name="William W."/>
        </authorList>
    </citation>
    <scope>NUCLEOTIDE SEQUENCE</scope>
    <source>
        <strain evidence="16">CR-1</strain>
    </source>
</reference>
<evidence type="ECO:0000313" key="16">
    <source>
        <dbReference type="EMBL" id="VEN72946.1"/>
    </source>
</evidence>
<feature type="domain" description="Acyl-CoA oxidase/dehydrogenase middle" evidence="13">
    <location>
        <begin position="162"/>
        <end position="266"/>
    </location>
</feature>
<keyword evidence="6 11" id="KW-0560">Oxidoreductase</keyword>
<dbReference type="PANTHER" id="PTHR42803:SF1">
    <property type="entry name" value="BROAD-SPECIFICITY LINEAR ACYL-COA DEHYDROGENASE FADE5"/>
    <property type="match status" value="1"/>
</dbReference>
<feature type="domain" description="Acetyl-CoA dehydrogenase-like C-terminal" evidence="15">
    <location>
        <begin position="470"/>
        <end position="596"/>
    </location>
</feature>
<dbReference type="FunFam" id="2.40.110.10:FF:000031">
    <property type="entry name" value="Acyl-CoA dehydrogenase, putative"/>
    <property type="match status" value="1"/>
</dbReference>
<dbReference type="Pfam" id="PF12806">
    <property type="entry name" value="Acyl-CoA_dh_C"/>
    <property type="match status" value="1"/>
</dbReference>
<dbReference type="SUPFAM" id="SSF56645">
    <property type="entry name" value="Acyl-CoA dehydrogenase NM domain-like"/>
    <property type="match status" value="1"/>
</dbReference>
<dbReference type="EMBL" id="CAACVI010000001">
    <property type="protein sequence ID" value="VEN72946.1"/>
    <property type="molecule type" value="Genomic_DNA"/>
</dbReference>
<dbReference type="AlphaFoldDB" id="A0A484HCH8"/>
<dbReference type="InterPro" id="IPR036250">
    <property type="entry name" value="AcylCo_DH-like_C"/>
</dbReference>
<comment type="similarity">
    <text evidence="2 11">Belongs to the acyl-CoA dehydrogenase family.</text>
</comment>
<dbReference type="Pfam" id="PF00441">
    <property type="entry name" value="Acyl-CoA_dh_1"/>
    <property type="match status" value="1"/>
</dbReference>
<evidence type="ECO:0000259" key="15">
    <source>
        <dbReference type="Pfam" id="PF12806"/>
    </source>
</evidence>
<evidence type="ECO:0000256" key="5">
    <source>
        <dbReference type="ARBA" id="ARBA00022827"/>
    </source>
</evidence>
<name>A0A484HCH8_9BACT</name>
<evidence type="ECO:0000256" key="11">
    <source>
        <dbReference type="RuleBase" id="RU362125"/>
    </source>
</evidence>
<dbReference type="InterPro" id="IPR046373">
    <property type="entry name" value="Acyl-CoA_Oxase/DH_mid-dom_sf"/>
</dbReference>
<dbReference type="InterPro" id="IPR052166">
    <property type="entry name" value="Diverse_Acyl-CoA_DH"/>
</dbReference>
<accession>A0A484HCH8</accession>
<dbReference type="InterPro" id="IPR025878">
    <property type="entry name" value="Acyl-CoA_dh-like_C_dom"/>
</dbReference>
<comment type="catalytic activity">
    <reaction evidence="7">
        <text>3-(methylsulfanyl)propanoyl-CoA + oxidized [electron-transfer flavoprotein] + H(+) = 3-(methylsulfanyl)acryloyl-CoA + reduced [electron-transfer flavoprotein]</text>
        <dbReference type="Rhea" id="RHEA:52612"/>
        <dbReference type="Rhea" id="RHEA-COMP:10685"/>
        <dbReference type="Rhea" id="RHEA-COMP:10686"/>
        <dbReference type="ChEBI" id="CHEBI:15378"/>
        <dbReference type="ChEBI" id="CHEBI:57692"/>
        <dbReference type="ChEBI" id="CHEBI:58307"/>
        <dbReference type="ChEBI" id="CHEBI:82815"/>
        <dbReference type="ChEBI" id="CHEBI:84994"/>
        <dbReference type="EC" id="1.3.99.41"/>
    </reaction>
    <physiologicalReaction direction="left-to-right" evidence="7">
        <dbReference type="Rhea" id="RHEA:52613"/>
    </physiologicalReaction>
</comment>
<dbReference type="InterPro" id="IPR013786">
    <property type="entry name" value="AcylCoA_DH/ox_N"/>
</dbReference>
<dbReference type="InterPro" id="IPR037069">
    <property type="entry name" value="AcylCoA_DH/ox_N_sf"/>
</dbReference>
<dbReference type="SUPFAM" id="SSF47203">
    <property type="entry name" value="Acyl-CoA dehydrogenase C-terminal domain-like"/>
    <property type="match status" value="1"/>
</dbReference>
<evidence type="ECO:0000256" key="6">
    <source>
        <dbReference type="ARBA" id="ARBA00023002"/>
    </source>
</evidence>
<evidence type="ECO:0000256" key="4">
    <source>
        <dbReference type="ARBA" id="ARBA00022630"/>
    </source>
</evidence>
<comment type="cofactor">
    <cofactor evidence="1 11">
        <name>FAD</name>
        <dbReference type="ChEBI" id="CHEBI:57692"/>
    </cofactor>
</comment>
<feature type="domain" description="Acyl-CoA dehydrogenase/oxidase C-terminal" evidence="12">
    <location>
        <begin position="285"/>
        <end position="452"/>
    </location>
</feature>
<protein>
    <recommendedName>
        <fullName evidence="10">3-methylmercaptopropionyl-CoA dehydrogenase</fullName>
        <ecNumber evidence="9">1.3.99.41</ecNumber>
    </recommendedName>
</protein>
<organism evidence="16">
    <name type="scientific">uncultured Desulfobacteraceae bacterium</name>
    <dbReference type="NCBI Taxonomy" id="218296"/>
    <lineage>
        <taxon>Bacteria</taxon>
        <taxon>Pseudomonadati</taxon>
        <taxon>Thermodesulfobacteriota</taxon>
        <taxon>Desulfobacteria</taxon>
        <taxon>Desulfobacterales</taxon>
        <taxon>Desulfobacteraceae</taxon>
        <taxon>environmental samples</taxon>
    </lineage>
</organism>
<dbReference type="Pfam" id="PF02771">
    <property type="entry name" value="Acyl-CoA_dh_N"/>
    <property type="match status" value="1"/>
</dbReference>
<dbReference type="GO" id="GO:0016627">
    <property type="term" value="F:oxidoreductase activity, acting on the CH-CH group of donors"/>
    <property type="evidence" value="ECO:0007669"/>
    <property type="project" value="InterPro"/>
</dbReference>
<evidence type="ECO:0000259" key="12">
    <source>
        <dbReference type="Pfam" id="PF00441"/>
    </source>
</evidence>
<dbReference type="Gene3D" id="1.10.540.10">
    <property type="entry name" value="Acyl-CoA dehydrogenase/oxidase, N-terminal domain"/>
    <property type="match status" value="1"/>
</dbReference>
<feature type="domain" description="Acyl-CoA dehydrogenase/oxidase N-terminal" evidence="14">
    <location>
        <begin position="39"/>
        <end position="157"/>
    </location>
</feature>
<sequence length="604" mass="65735">MAQTLVDRRDLDFVIWEQMEGETLLDEKVFPGFNKKTCDMVINEARSLAIKEMLPTLAEGDRQGVRYENGRAKVPECFNRPHRLLLEGEWINLQIGPEMGGQGAPPFLSFAAIEYFMAANWSVYAYAAMGCASAGMIHNYGTPEQIDLYVEKLVSGKWGGTMLLTEPQAGSDVGAIETTAVKQDDGSYLLTGNKIFITNGDHDLCENIVHPVLARVEGHEPGTKGISIFIVPKLLPGEDGAIGKPNDIVCVGVEEKHGIHGSATCAMSMGSKGECVGYLLGEEKQGMKIMFQMMNEARLATGIQALSHASAACLLAVNYARERIQGKDIERMFDAGAPSVPIIRHPDVRRNLLWMKAMVDGMRSFFHYAAIAGLKGFSAESDEKKQEWADLFELLTPFVKEYLAVKSHEVCVQAMQVHGGAGYTRDYLVEQYLRDCKITSIVEGCGGIQALDLVGRKMPMKNGAVFMSLMGKMGKTVEAAQKIDAAKDMAPRLEAAVGKMGEAAMTLGALAMEGKIKTALAHSLPFLHAGGDVIVAWMLLWRACVAAPKIEGAKKKDRAFYQGQVKTAEFFIHTALYETIGKFESILAATSAAVDIPDDGFGGL</sequence>
<dbReference type="EC" id="1.3.99.41" evidence="9"/>
<keyword evidence="5 11" id="KW-0274">FAD</keyword>
<dbReference type="Gene3D" id="2.40.110.10">
    <property type="entry name" value="Butyryl-CoA Dehydrogenase, subunit A, domain 2"/>
    <property type="match status" value="1"/>
</dbReference>
<evidence type="ECO:0000259" key="13">
    <source>
        <dbReference type="Pfam" id="PF02770"/>
    </source>
</evidence>
<gene>
    <name evidence="16" type="ORF">EPICR_10448</name>
</gene>